<dbReference type="Gene3D" id="3.90.180.10">
    <property type="entry name" value="Medium-chain alcohol dehydrogenases, catalytic domain"/>
    <property type="match status" value="1"/>
</dbReference>
<proteinExistence type="predicted"/>
<accession>A0A031LLU5</accession>
<reference evidence="1 2" key="1">
    <citation type="submission" date="2014-03" db="EMBL/GenBank/DDBJ databases">
        <title>Draft genome sequence of the novel thermoacidophilic archaea Acidianus copahuensis ALE1 strain, isolated from Copahue volcanic area in Neuquen Argentina.</title>
        <authorList>
            <person name="Urbieta M.S."/>
            <person name="Rascovan N."/>
            <person name="Castro C."/>
            <person name="Revale S."/>
            <person name="Giaveno M.A."/>
            <person name="Vazquez M.P."/>
            <person name="Donati E.R."/>
        </authorList>
    </citation>
    <scope>NUCLEOTIDE SEQUENCE [LARGE SCALE GENOMIC DNA]</scope>
    <source>
        <strain evidence="1 2">ALE1</strain>
    </source>
</reference>
<dbReference type="STRING" id="1160895.CM19_10195"/>
<sequence>MISVIFNQGIMIQDIVEKPIDRDFVMVRPEKVLISFIENSIYLGVLWVKPWRIIGSIGTGKIEAVGLDVDSSLNGKKVLIMPFSKKYGGIGTEIDGLLSETAVIPDDSIFEIPSDYEDKILLYPFASIATQIAERYKGERVLIIGSGITSILTHLALTPYSEVNIFTDIQIPKELGITPIKNPEKKWDVVVVATMRSWARYAAEKLITDNGTVVIPTFMSSWPPACPKNSVKIYPEKVQGALQLLDKIPEKIFNILIGYSDDIMSSIPTSKNGVIVEVNKAIPVTL</sequence>
<dbReference type="SUPFAM" id="SSF50129">
    <property type="entry name" value="GroES-like"/>
    <property type="match status" value="1"/>
</dbReference>
<dbReference type="EMBL" id="JFZT01000048">
    <property type="protein sequence ID" value="EZQ03187.1"/>
    <property type="molecule type" value="Genomic_DNA"/>
</dbReference>
<dbReference type="InterPro" id="IPR011032">
    <property type="entry name" value="GroES-like_sf"/>
</dbReference>
<dbReference type="OrthoDB" id="42836at2157"/>
<dbReference type="AlphaFoldDB" id="A0A031LLU5"/>
<comment type="caution">
    <text evidence="1">The sequence shown here is derived from an EMBL/GenBank/DDBJ whole genome shotgun (WGS) entry which is preliminary data.</text>
</comment>
<protein>
    <submittedName>
        <fullName evidence="1">Alcohol dehydrogenase</fullName>
    </submittedName>
</protein>
<dbReference type="RefSeq" id="WP_048100228.1">
    <property type="nucleotide sequence ID" value="NZ_JFZT01000048.1"/>
</dbReference>
<keyword evidence="2" id="KW-1185">Reference proteome</keyword>
<organism evidence="1 2">
    <name type="scientific">Candidatus Acidianus copahuensis</name>
    <dbReference type="NCBI Taxonomy" id="1160895"/>
    <lineage>
        <taxon>Archaea</taxon>
        <taxon>Thermoproteota</taxon>
        <taxon>Thermoprotei</taxon>
        <taxon>Sulfolobales</taxon>
        <taxon>Sulfolobaceae</taxon>
        <taxon>Acidianus</taxon>
    </lineage>
</organism>
<dbReference type="Proteomes" id="UP000024332">
    <property type="component" value="Unassembled WGS sequence"/>
</dbReference>
<gene>
    <name evidence="1" type="ORF">CM19_10195</name>
</gene>
<name>A0A031LLU5_9CREN</name>
<evidence type="ECO:0000313" key="1">
    <source>
        <dbReference type="EMBL" id="EZQ03187.1"/>
    </source>
</evidence>
<evidence type="ECO:0000313" key="2">
    <source>
        <dbReference type="Proteomes" id="UP000024332"/>
    </source>
</evidence>